<evidence type="ECO:0000256" key="3">
    <source>
        <dbReference type="PIRNR" id="PIRNR002070"/>
    </source>
</evidence>
<dbReference type="SUPFAM" id="SSF50249">
    <property type="entry name" value="Nucleic acid-binding proteins"/>
    <property type="match status" value="1"/>
</dbReference>
<dbReference type="NCBIfam" id="TIGR00621">
    <property type="entry name" value="ssb"/>
    <property type="match status" value="1"/>
</dbReference>
<dbReference type="Pfam" id="PF00436">
    <property type="entry name" value="SSB"/>
    <property type="match status" value="1"/>
</dbReference>
<keyword evidence="2" id="KW-0233">DNA recombination</keyword>
<dbReference type="RefSeq" id="WP_136498168.1">
    <property type="nucleotide sequence ID" value="NZ_CP046053.1"/>
</dbReference>
<accession>A0A6B8KKP4</accession>
<keyword evidence="6" id="KW-1185">Reference proteome</keyword>
<dbReference type="Gene3D" id="2.40.50.140">
    <property type="entry name" value="Nucleic acid-binding proteins"/>
    <property type="match status" value="1"/>
</dbReference>
<evidence type="ECO:0000313" key="6">
    <source>
        <dbReference type="Proteomes" id="UP000309061"/>
    </source>
</evidence>
<dbReference type="GO" id="GO:0003697">
    <property type="term" value="F:single-stranded DNA binding"/>
    <property type="evidence" value="ECO:0007669"/>
    <property type="project" value="InterPro"/>
</dbReference>
<dbReference type="CDD" id="cd04496">
    <property type="entry name" value="SSB_OBF"/>
    <property type="match status" value="1"/>
</dbReference>
<dbReference type="InterPro" id="IPR012340">
    <property type="entry name" value="NA-bd_OB-fold"/>
</dbReference>
<dbReference type="GO" id="GO:0006310">
    <property type="term" value="P:DNA recombination"/>
    <property type="evidence" value="ECO:0007669"/>
    <property type="project" value="UniProtKB-KW"/>
</dbReference>
<evidence type="ECO:0000313" key="5">
    <source>
        <dbReference type="EMBL" id="QGM48302.1"/>
    </source>
</evidence>
<geneLocation type="plasmid" evidence="5">
    <name>unnamed1</name>
</geneLocation>
<dbReference type="GO" id="GO:0006260">
    <property type="term" value="P:DNA replication"/>
    <property type="evidence" value="ECO:0007669"/>
    <property type="project" value="InterPro"/>
</dbReference>
<reference evidence="5 6" key="1">
    <citation type="submission" date="2019-11" db="EMBL/GenBank/DDBJ databases">
        <title>The genome sequence of Methylocystis heyeri.</title>
        <authorList>
            <person name="Oshkin I.Y."/>
            <person name="Miroshnikov K."/>
            <person name="Dedysh S.N."/>
        </authorList>
    </citation>
    <scope>NUCLEOTIDE SEQUENCE [LARGE SCALE GENOMIC DNA]</scope>
    <source>
        <strain evidence="5 6">H2</strain>
        <plasmid evidence="5 6">unnamed1</plasmid>
    </source>
</reference>
<dbReference type="KEGG" id="mhey:H2LOC_021195"/>
<dbReference type="EMBL" id="CP046053">
    <property type="protein sequence ID" value="QGM48302.1"/>
    <property type="molecule type" value="Genomic_DNA"/>
</dbReference>
<evidence type="ECO:0000256" key="2">
    <source>
        <dbReference type="ARBA" id="ARBA00023172"/>
    </source>
</evidence>
<dbReference type="PROSITE" id="PS50935">
    <property type="entry name" value="SSB"/>
    <property type="match status" value="1"/>
</dbReference>
<keyword evidence="5" id="KW-0614">Plasmid</keyword>
<gene>
    <name evidence="5" type="primary">ssb</name>
    <name evidence="5" type="ORF">H2LOC_021195</name>
</gene>
<protein>
    <recommendedName>
        <fullName evidence="3 4">Single-stranded DNA-binding protein</fullName>
    </recommendedName>
</protein>
<dbReference type="InterPro" id="IPR011344">
    <property type="entry name" value="ssDNA-bd"/>
</dbReference>
<sequence>MRSTNLFIVRGYTGADAKGFDGGKVAKVSVATNRVWTDRKSGERKEATDWVTITILNEKIAKWAAENVRKGDPVYAECRVAERNYEKDGKTIYTTDIIASVFDRLAPSQAGADED</sequence>
<keyword evidence="1 3" id="KW-0238">DNA-binding</keyword>
<evidence type="ECO:0000256" key="1">
    <source>
        <dbReference type="ARBA" id="ARBA00023125"/>
    </source>
</evidence>
<dbReference type="PIRSF" id="PIRSF002070">
    <property type="entry name" value="SSB"/>
    <property type="match status" value="1"/>
</dbReference>
<evidence type="ECO:0000256" key="4">
    <source>
        <dbReference type="RuleBase" id="RU000524"/>
    </source>
</evidence>
<dbReference type="AlphaFoldDB" id="A0A6B8KKP4"/>
<organism evidence="5 6">
    <name type="scientific">Methylocystis heyeri</name>
    <dbReference type="NCBI Taxonomy" id="391905"/>
    <lineage>
        <taxon>Bacteria</taxon>
        <taxon>Pseudomonadati</taxon>
        <taxon>Pseudomonadota</taxon>
        <taxon>Alphaproteobacteria</taxon>
        <taxon>Hyphomicrobiales</taxon>
        <taxon>Methylocystaceae</taxon>
        <taxon>Methylocystis</taxon>
    </lineage>
</organism>
<proteinExistence type="predicted"/>
<dbReference type="Proteomes" id="UP000309061">
    <property type="component" value="Plasmid unnamed1"/>
</dbReference>
<name>A0A6B8KKP4_9HYPH</name>
<dbReference type="OrthoDB" id="7581348at2"/>
<dbReference type="InterPro" id="IPR000424">
    <property type="entry name" value="Primosome_PriB/ssb"/>
</dbReference>